<evidence type="ECO:0000256" key="5">
    <source>
        <dbReference type="PROSITE-ProRule" id="PRU00339"/>
    </source>
</evidence>
<evidence type="ECO:0000256" key="1">
    <source>
        <dbReference type="ARBA" id="ARBA00004196"/>
    </source>
</evidence>
<feature type="domain" description="Cytochrome c-type biogenesis protein H TPR" evidence="7">
    <location>
        <begin position="105"/>
        <end position="242"/>
    </location>
</feature>
<organism evidence="8 9">
    <name type="scientific">Methylomonas koyamae</name>
    <dbReference type="NCBI Taxonomy" id="702114"/>
    <lineage>
        <taxon>Bacteria</taxon>
        <taxon>Pseudomonadati</taxon>
        <taxon>Pseudomonadota</taxon>
        <taxon>Gammaproteobacteria</taxon>
        <taxon>Methylococcales</taxon>
        <taxon>Methylococcaceae</taxon>
        <taxon>Methylomonas</taxon>
    </lineage>
</organism>
<accession>A0A177N1D5</accession>
<dbReference type="InterPro" id="IPR011990">
    <property type="entry name" value="TPR-like_helical_dom_sf"/>
</dbReference>
<dbReference type="InterPro" id="IPR017560">
    <property type="entry name" value="Cyt_c_biogenesis_CcmI"/>
</dbReference>
<dbReference type="AlphaFoldDB" id="A0A177N1D5"/>
<dbReference type="GO" id="GO:0030313">
    <property type="term" value="C:cell envelope"/>
    <property type="evidence" value="ECO:0007669"/>
    <property type="project" value="UniProtKB-SubCell"/>
</dbReference>
<dbReference type="Pfam" id="PF23892">
    <property type="entry name" value="Ig_CycH"/>
    <property type="match status" value="1"/>
</dbReference>
<dbReference type="NCBIfam" id="TIGR03142">
    <property type="entry name" value="cytochro_ccmI"/>
    <property type="match status" value="1"/>
</dbReference>
<dbReference type="STRING" id="702114.A1355_15495"/>
<evidence type="ECO:0000259" key="7">
    <source>
        <dbReference type="Pfam" id="PF23914"/>
    </source>
</evidence>
<evidence type="ECO:0000313" key="9">
    <source>
        <dbReference type="Proteomes" id="UP000077628"/>
    </source>
</evidence>
<evidence type="ECO:0000256" key="2">
    <source>
        <dbReference type="ARBA" id="ARBA00022737"/>
    </source>
</evidence>
<dbReference type="PANTHER" id="PTHR47870:SF1">
    <property type="entry name" value="CYTOCHROME C-TYPE BIOGENESIS PROTEIN CCMH"/>
    <property type="match status" value="1"/>
</dbReference>
<dbReference type="InterPro" id="IPR019734">
    <property type="entry name" value="TPR_rpt"/>
</dbReference>
<keyword evidence="4 5" id="KW-0802">TPR repeat</keyword>
<dbReference type="Gene3D" id="1.25.40.10">
    <property type="entry name" value="Tetratricopeptide repeat domain"/>
    <property type="match status" value="1"/>
</dbReference>
<evidence type="ECO:0000256" key="4">
    <source>
        <dbReference type="ARBA" id="ARBA00022803"/>
    </source>
</evidence>
<dbReference type="SUPFAM" id="SSF48452">
    <property type="entry name" value="TPR-like"/>
    <property type="match status" value="1"/>
</dbReference>
<protein>
    <submittedName>
        <fullName evidence="8">C-type cytochrome biogenesis protein CcmI</fullName>
    </submittedName>
</protein>
<dbReference type="InterPro" id="IPR051263">
    <property type="entry name" value="C-type_cytochrome_biogenesis"/>
</dbReference>
<keyword evidence="9" id="KW-1185">Reference proteome</keyword>
<feature type="domain" description="Cytochrome c-type biogenesis protein H Ig-like" evidence="6">
    <location>
        <begin position="272"/>
        <end position="379"/>
    </location>
</feature>
<evidence type="ECO:0000259" key="6">
    <source>
        <dbReference type="Pfam" id="PF23892"/>
    </source>
</evidence>
<dbReference type="EMBL" id="LUUK01000229">
    <property type="protein sequence ID" value="OAI11675.1"/>
    <property type="molecule type" value="Genomic_DNA"/>
</dbReference>
<keyword evidence="2" id="KW-0677">Repeat</keyword>
<reference evidence="9" key="1">
    <citation type="submission" date="2016-03" db="EMBL/GenBank/DDBJ databases">
        <authorList>
            <person name="Heylen K."/>
            <person name="De Vos P."/>
            <person name="Vekeman B."/>
        </authorList>
    </citation>
    <scope>NUCLEOTIDE SEQUENCE [LARGE SCALE GENOMIC DNA]</scope>
    <source>
        <strain evidence="9">R-45383</strain>
    </source>
</reference>
<dbReference type="PROSITE" id="PS50005">
    <property type="entry name" value="TPR"/>
    <property type="match status" value="1"/>
</dbReference>
<evidence type="ECO:0000313" key="8">
    <source>
        <dbReference type="EMBL" id="OAI11675.1"/>
    </source>
</evidence>
<sequence length="383" mass="41767">MLLPPLFRRAPISSADGAQRNTDIARQQLAELKQQLQSGALSPTQYEAQYNDLQLSVLDTLDDQGRGTAIGSAGRWIAVPIAILLPVGGLLLYGMLGEPEAMKKAEWQATNQKLADNVQTMVQRLVDRLQQHPDDLEGWMMLGRSFVYMQEYQKAAEAFGELNRRKPGDPAVMLRYADALSMARNGRLSGEPADLVFKALEQVPEDHTALWLSGMAKAEAGDFREAIAYWQKLSKLLPADDEAQQQLANMMRMAEAEMVKAPPSNAASAPNVEISVRASLANGRTAPADSTVFIYAQAANGPKMPLAIVRKQVADLPIDVVLNDSMAMQPQLHLADFPKLRIVARVSKSGNAMPAAGDLIGSAELNLADANRRVNVTIDQEVK</sequence>
<name>A0A177N1D5_9GAMM</name>
<proteinExistence type="predicted"/>
<dbReference type="Pfam" id="PF23914">
    <property type="entry name" value="TPR_CcmH_CycH"/>
    <property type="match status" value="1"/>
</dbReference>
<gene>
    <name evidence="8" type="ORF">A1355_15495</name>
</gene>
<comment type="caution">
    <text evidence="8">The sequence shown here is derived from an EMBL/GenBank/DDBJ whole genome shotgun (WGS) entry which is preliminary data.</text>
</comment>
<feature type="repeat" description="TPR" evidence="5">
    <location>
        <begin position="136"/>
        <end position="169"/>
    </location>
</feature>
<dbReference type="InterPro" id="IPR056413">
    <property type="entry name" value="TPR_CcmH_CycH"/>
</dbReference>
<keyword evidence="3" id="KW-0201">Cytochrome c-type biogenesis</keyword>
<dbReference type="InterPro" id="IPR056412">
    <property type="entry name" value="Ig_CycH"/>
</dbReference>
<dbReference type="GO" id="GO:0017004">
    <property type="term" value="P:cytochrome complex assembly"/>
    <property type="evidence" value="ECO:0007669"/>
    <property type="project" value="UniProtKB-KW"/>
</dbReference>
<evidence type="ECO:0000256" key="3">
    <source>
        <dbReference type="ARBA" id="ARBA00022748"/>
    </source>
</evidence>
<comment type="subcellular location">
    <subcellularLocation>
        <location evidence="1">Cell envelope</location>
    </subcellularLocation>
</comment>
<dbReference type="Proteomes" id="UP000077628">
    <property type="component" value="Unassembled WGS sequence"/>
</dbReference>
<dbReference type="PANTHER" id="PTHR47870">
    <property type="entry name" value="CYTOCHROME C-TYPE BIOGENESIS PROTEIN CCMH"/>
    <property type="match status" value="1"/>
</dbReference>